<sequence>MIGTQVHTGLLPHPMDASSRIPPIHRVIGTAYEHANTAPVCRPSSDCGGSSSGLGGMTKTDIVSSDDSSLARFVIFSSLLLPSSTTLSNGTSC</sequence>
<proteinExistence type="predicted"/>
<name>A0A0N4VNX0_ENTVE</name>
<protein>
    <submittedName>
        <fullName evidence="1 3">Uncharacterized protein</fullName>
    </submittedName>
</protein>
<reference evidence="3" key="1">
    <citation type="submission" date="2017-02" db="UniProtKB">
        <authorList>
            <consortium name="WormBaseParasite"/>
        </authorList>
    </citation>
    <scope>IDENTIFICATION</scope>
</reference>
<gene>
    <name evidence="1" type="ORF">EVEC_LOCUS11866</name>
</gene>
<evidence type="ECO:0000313" key="2">
    <source>
        <dbReference type="Proteomes" id="UP000274131"/>
    </source>
</evidence>
<dbReference type="AlphaFoldDB" id="A0A0N4VNX0"/>
<accession>A0A0N4VNX0</accession>
<dbReference type="EMBL" id="UXUI01012855">
    <property type="protein sequence ID" value="VDD97115.1"/>
    <property type="molecule type" value="Genomic_DNA"/>
</dbReference>
<dbReference type="WBParaSite" id="EVEC_0001269301-mRNA-1">
    <property type="protein sequence ID" value="EVEC_0001269301-mRNA-1"/>
    <property type="gene ID" value="EVEC_0001269301"/>
</dbReference>
<dbReference type="Proteomes" id="UP000274131">
    <property type="component" value="Unassembled WGS sequence"/>
</dbReference>
<evidence type="ECO:0000313" key="3">
    <source>
        <dbReference type="WBParaSite" id="EVEC_0001269301-mRNA-1"/>
    </source>
</evidence>
<reference evidence="1 2" key="2">
    <citation type="submission" date="2018-10" db="EMBL/GenBank/DDBJ databases">
        <authorList>
            <consortium name="Pathogen Informatics"/>
        </authorList>
    </citation>
    <scope>NUCLEOTIDE SEQUENCE [LARGE SCALE GENOMIC DNA]</scope>
</reference>
<evidence type="ECO:0000313" key="1">
    <source>
        <dbReference type="EMBL" id="VDD97115.1"/>
    </source>
</evidence>
<keyword evidence="2" id="KW-1185">Reference proteome</keyword>
<organism evidence="3">
    <name type="scientific">Enterobius vermicularis</name>
    <name type="common">Human pinworm</name>
    <dbReference type="NCBI Taxonomy" id="51028"/>
    <lineage>
        <taxon>Eukaryota</taxon>
        <taxon>Metazoa</taxon>
        <taxon>Ecdysozoa</taxon>
        <taxon>Nematoda</taxon>
        <taxon>Chromadorea</taxon>
        <taxon>Rhabditida</taxon>
        <taxon>Spirurina</taxon>
        <taxon>Oxyuridomorpha</taxon>
        <taxon>Oxyuroidea</taxon>
        <taxon>Oxyuridae</taxon>
        <taxon>Enterobius</taxon>
    </lineage>
</organism>